<evidence type="ECO:0000256" key="7">
    <source>
        <dbReference type="ARBA" id="ARBA00022840"/>
    </source>
</evidence>
<dbReference type="Pfam" id="PF17757">
    <property type="entry name" value="UvrB_inter"/>
    <property type="match status" value="1"/>
</dbReference>
<gene>
    <name evidence="13" type="primary">uvrB</name>
    <name evidence="18" type="ORF">EDB95_0612</name>
</gene>
<dbReference type="GO" id="GO:0003677">
    <property type="term" value="F:DNA binding"/>
    <property type="evidence" value="ECO:0007669"/>
    <property type="project" value="UniProtKB-UniRule"/>
</dbReference>
<dbReference type="InterPro" id="IPR027417">
    <property type="entry name" value="P-loop_NTPase"/>
</dbReference>
<keyword evidence="10 13" id="KW-0742">SOS response</keyword>
<dbReference type="SMART" id="SM00487">
    <property type="entry name" value="DEXDc"/>
    <property type="match status" value="1"/>
</dbReference>
<dbReference type="Pfam" id="PF04851">
    <property type="entry name" value="ResIII"/>
    <property type="match status" value="1"/>
</dbReference>
<comment type="subcellular location">
    <subcellularLocation>
        <location evidence="1 13 14">Cytoplasm</location>
    </subcellularLocation>
</comment>
<dbReference type="Pfam" id="PF12344">
    <property type="entry name" value="UvrB"/>
    <property type="match status" value="1"/>
</dbReference>
<name>A0A4V3GLI0_9BACT</name>
<evidence type="ECO:0000259" key="15">
    <source>
        <dbReference type="PROSITE" id="PS50151"/>
    </source>
</evidence>
<comment type="domain">
    <text evidence="13">The beta-hairpin motif is involved in DNA binding.</text>
</comment>
<dbReference type="GO" id="GO:0006289">
    <property type="term" value="P:nucleotide-excision repair"/>
    <property type="evidence" value="ECO:0007669"/>
    <property type="project" value="UniProtKB-UniRule"/>
</dbReference>
<evidence type="ECO:0000256" key="5">
    <source>
        <dbReference type="ARBA" id="ARBA00022763"/>
    </source>
</evidence>
<dbReference type="InterPro" id="IPR006935">
    <property type="entry name" value="Helicase/UvrB_N"/>
</dbReference>
<dbReference type="GO" id="GO:0009381">
    <property type="term" value="F:excinuclease ABC activity"/>
    <property type="evidence" value="ECO:0007669"/>
    <property type="project" value="UniProtKB-UniRule"/>
</dbReference>
<dbReference type="RefSeq" id="WP_133990439.1">
    <property type="nucleotide sequence ID" value="NZ_SODV01000001.1"/>
</dbReference>
<dbReference type="Gene3D" id="3.40.50.300">
    <property type="entry name" value="P-loop containing nucleotide triphosphate hydrolases"/>
    <property type="match status" value="3"/>
</dbReference>
<evidence type="ECO:0000256" key="8">
    <source>
        <dbReference type="ARBA" id="ARBA00022881"/>
    </source>
</evidence>
<feature type="domain" description="UVR" evidence="15">
    <location>
        <begin position="638"/>
        <end position="673"/>
    </location>
</feature>
<dbReference type="InterPro" id="IPR024759">
    <property type="entry name" value="UvrB_YAD/RRR_dom"/>
</dbReference>
<dbReference type="InterPro" id="IPR036876">
    <property type="entry name" value="UVR_dom_sf"/>
</dbReference>
<feature type="short sequence motif" description="Beta-hairpin" evidence="13">
    <location>
        <begin position="90"/>
        <end position="113"/>
    </location>
</feature>
<dbReference type="GO" id="GO:0009380">
    <property type="term" value="C:excinuclease repair complex"/>
    <property type="evidence" value="ECO:0007669"/>
    <property type="project" value="InterPro"/>
</dbReference>
<keyword evidence="9 13" id="KW-0234">DNA repair</keyword>
<dbReference type="NCBIfam" id="TIGR00631">
    <property type="entry name" value="uvrb"/>
    <property type="match status" value="1"/>
</dbReference>
<organism evidence="18 19">
    <name type="scientific">Dinghuibacter silviterrae</name>
    <dbReference type="NCBI Taxonomy" id="1539049"/>
    <lineage>
        <taxon>Bacteria</taxon>
        <taxon>Pseudomonadati</taxon>
        <taxon>Bacteroidota</taxon>
        <taxon>Chitinophagia</taxon>
        <taxon>Chitinophagales</taxon>
        <taxon>Chitinophagaceae</taxon>
        <taxon>Dinghuibacter</taxon>
    </lineage>
</organism>
<dbReference type="InterPro" id="IPR001650">
    <property type="entry name" value="Helicase_C-like"/>
</dbReference>
<evidence type="ECO:0000313" key="18">
    <source>
        <dbReference type="EMBL" id="TDW99602.1"/>
    </source>
</evidence>
<evidence type="ECO:0000256" key="11">
    <source>
        <dbReference type="ARBA" id="ARBA00026033"/>
    </source>
</evidence>
<evidence type="ECO:0000259" key="17">
    <source>
        <dbReference type="PROSITE" id="PS51194"/>
    </source>
</evidence>
<keyword evidence="7 13" id="KW-0067">ATP-binding</keyword>
<dbReference type="PROSITE" id="PS50151">
    <property type="entry name" value="UVR"/>
    <property type="match status" value="1"/>
</dbReference>
<keyword evidence="4 13" id="KW-0547">Nucleotide-binding</keyword>
<dbReference type="GO" id="GO:0005524">
    <property type="term" value="F:ATP binding"/>
    <property type="evidence" value="ECO:0007669"/>
    <property type="project" value="UniProtKB-UniRule"/>
</dbReference>
<dbReference type="OrthoDB" id="9806651at2"/>
<dbReference type="SUPFAM" id="SSF46600">
    <property type="entry name" value="C-terminal UvrC-binding domain of UvrB"/>
    <property type="match status" value="1"/>
</dbReference>
<keyword evidence="5 13" id="KW-0227">DNA damage</keyword>
<comment type="subunit">
    <text evidence="11 13 14">Forms a heterotetramer with UvrA during the search for lesions. Interacts with UvrC in an incision complex.</text>
</comment>
<dbReference type="GO" id="GO:0009432">
    <property type="term" value="P:SOS response"/>
    <property type="evidence" value="ECO:0007669"/>
    <property type="project" value="UniProtKB-UniRule"/>
</dbReference>
<dbReference type="GO" id="GO:0016887">
    <property type="term" value="F:ATP hydrolysis activity"/>
    <property type="evidence" value="ECO:0007669"/>
    <property type="project" value="InterPro"/>
</dbReference>
<evidence type="ECO:0000256" key="4">
    <source>
        <dbReference type="ARBA" id="ARBA00022741"/>
    </source>
</evidence>
<dbReference type="GO" id="GO:0005737">
    <property type="term" value="C:cytoplasm"/>
    <property type="evidence" value="ECO:0007669"/>
    <property type="project" value="UniProtKB-SubCell"/>
</dbReference>
<keyword evidence="3 13" id="KW-0963">Cytoplasm</keyword>
<evidence type="ECO:0000256" key="10">
    <source>
        <dbReference type="ARBA" id="ARBA00023236"/>
    </source>
</evidence>
<evidence type="ECO:0000313" key="19">
    <source>
        <dbReference type="Proteomes" id="UP000294498"/>
    </source>
</evidence>
<evidence type="ECO:0000256" key="6">
    <source>
        <dbReference type="ARBA" id="ARBA00022769"/>
    </source>
</evidence>
<proteinExistence type="inferred from homology"/>
<dbReference type="InterPro" id="IPR041471">
    <property type="entry name" value="UvrB_inter"/>
</dbReference>
<dbReference type="PROSITE" id="PS51194">
    <property type="entry name" value="HELICASE_CTER"/>
    <property type="match status" value="1"/>
</dbReference>
<dbReference type="SUPFAM" id="SSF52540">
    <property type="entry name" value="P-loop containing nucleoside triphosphate hydrolases"/>
    <property type="match status" value="2"/>
</dbReference>
<dbReference type="InterPro" id="IPR014001">
    <property type="entry name" value="Helicase_ATP-bd"/>
</dbReference>
<evidence type="ECO:0000256" key="1">
    <source>
        <dbReference type="ARBA" id="ARBA00004496"/>
    </source>
</evidence>
<dbReference type="PANTHER" id="PTHR24029:SF0">
    <property type="entry name" value="UVRABC SYSTEM PROTEIN B"/>
    <property type="match status" value="1"/>
</dbReference>
<comment type="similarity">
    <text evidence="2 13 14">Belongs to the UvrB family.</text>
</comment>
<comment type="function">
    <text evidence="13">The UvrABC repair system catalyzes the recognition and processing of DNA lesions. A damage recognition complex composed of 2 UvrA and 2 UvrB subunits scans DNA for abnormalities. Upon binding of the UvrA(2)B(2) complex to a putative damaged site, the DNA wraps around one UvrB monomer. DNA wrap is dependent on ATP binding by UvrB and probably causes local melting of the DNA helix, facilitating insertion of UvrB beta-hairpin between the DNA strands. Then UvrB probes one DNA strand for the presence of a lesion. If a lesion is found the UvrA subunits dissociate and the UvrB-DNA preincision complex is formed. This complex is subsequently bound by UvrC and the second UvrB is released. If no lesion is found, the DNA wraps around the other UvrB subunit that will check the other stand for damage.</text>
</comment>
<dbReference type="PROSITE" id="PS51192">
    <property type="entry name" value="HELICASE_ATP_BIND_1"/>
    <property type="match status" value="1"/>
</dbReference>
<evidence type="ECO:0000256" key="2">
    <source>
        <dbReference type="ARBA" id="ARBA00008533"/>
    </source>
</evidence>
<reference evidence="18 19" key="1">
    <citation type="submission" date="2019-03" db="EMBL/GenBank/DDBJ databases">
        <title>Genomic Encyclopedia of Type Strains, Phase IV (KMG-IV): sequencing the most valuable type-strain genomes for metagenomic binning, comparative biology and taxonomic classification.</title>
        <authorList>
            <person name="Goeker M."/>
        </authorList>
    </citation>
    <scope>NUCLEOTIDE SEQUENCE [LARGE SCALE GENOMIC DNA]</scope>
    <source>
        <strain evidence="18 19">DSM 100059</strain>
    </source>
</reference>
<dbReference type="AlphaFoldDB" id="A0A4V3GLI0"/>
<evidence type="ECO:0000259" key="16">
    <source>
        <dbReference type="PROSITE" id="PS51192"/>
    </source>
</evidence>
<accession>A0A4V3GLI0</accession>
<dbReference type="Pfam" id="PF00271">
    <property type="entry name" value="Helicase_C"/>
    <property type="match status" value="1"/>
</dbReference>
<dbReference type="InterPro" id="IPR001943">
    <property type="entry name" value="UVR_dom"/>
</dbReference>
<evidence type="ECO:0000256" key="9">
    <source>
        <dbReference type="ARBA" id="ARBA00023204"/>
    </source>
</evidence>
<comment type="caution">
    <text evidence="18">The sequence shown here is derived from an EMBL/GenBank/DDBJ whole genome shotgun (WGS) entry which is preliminary data.</text>
</comment>
<dbReference type="NCBIfam" id="NF003673">
    <property type="entry name" value="PRK05298.1"/>
    <property type="match status" value="1"/>
</dbReference>
<evidence type="ECO:0000256" key="14">
    <source>
        <dbReference type="RuleBase" id="RU003587"/>
    </source>
</evidence>
<feature type="domain" description="Helicase ATP-binding" evidence="16">
    <location>
        <begin position="24"/>
        <end position="202"/>
    </location>
</feature>
<feature type="domain" description="Helicase C-terminal" evidence="17">
    <location>
        <begin position="429"/>
        <end position="582"/>
    </location>
</feature>
<dbReference type="Proteomes" id="UP000294498">
    <property type="component" value="Unassembled WGS sequence"/>
</dbReference>
<dbReference type="EMBL" id="SODV01000001">
    <property type="protein sequence ID" value="TDW99602.1"/>
    <property type="molecule type" value="Genomic_DNA"/>
</dbReference>
<dbReference type="InterPro" id="IPR004807">
    <property type="entry name" value="UvrB"/>
</dbReference>
<evidence type="ECO:0000256" key="3">
    <source>
        <dbReference type="ARBA" id="ARBA00022490"/>
    </source>
</evidence>
<keyword evidence="19" id="KW-1185">Reference proteome</keyword>
<dbReference type="HAMAP" id="MF_00204">
    <property type="entry name" value="UvrB"/>
    <property type="match status" value="1"/>
</dbReference>
<evidence type="ECO:0000256" key="12">
    <source>
        <dbReference type="ARBA" id="ARBA00029504"/>
    </source>
</evidence>
<dbReference type="PANTHER" id="PTHR24029">
    <property type="entry name" value="UVRABC SYSTEM PROTEIN B"/>
    <property type="match status" value="1"/>
</dbReference>
<dbReference type="SMART" id="SM00490">
    <property type="entry name" value="HELICc"/>
    <property type="match status" value="1"/>
</dbReference>
<evidence type="ECO:0000256" key="13">
    <source>
        <dbReference type="HAMAP-Rule" id="MF_00204"/>
    </source>
</evidence>
<keyword evidence="8 13" id="KW-0267">Excision nuclease</keyword>
<dbReference type="CDD" id="cd18790">
    <property type="entry name" value="SF2_C_UvrB"/>
    <property type="match status" value="1"/>
</dbReference>
<sequence length="679" mass="77592">MPFELVSPYTPSGDQPEAIRQLTEGILNGEKYQTLLGVTGSGKTFTMANVIQNVQRPTLVLTHNKTLVAQLYGEFRSFFPNNAIEYFVSYYDYYQPEAYMPVSDTYIEKDLSINEELDKLRLRATSNLLTGRRDILVVASVSCIYGMGNPTEYENGIIRVAAGQVLSRQGFLHALVNALYSRTQIDFNRGQFRVKGDTVDINLPYVDYAYRITFFGDEIETIESFDPATGKRIGTMEHAAIFPANLYVAPKNMLQQILYEMQDELAGQVDYFKNNGRYIEAQRLGERVNYDIEMIRELGYCNGIENYSRFFDRRNPGTRPFCLLDYFPKDFLIMIDESHQTIPQVSGMYGGDRSRKLILVDYGFRLPSALDNRPLNFHEFDSLLNQAVFVSATPGEYELEQTGGIVVEQVVRPTGLLDPPIEIRPSDGQIDDLLHEIAQRAARRERILVTTLTKRMAEELDKYLHRINIKSKYIHSEVHTLDRVEILRQLRLGEIDVLVGVNLLREGLDLPEVTLVAILDADKEGFLRNEKSLTQTAGRAARNVDGKVIFYADTMTESMQRTIDETNRRRDKQIAYNELHGIQPKTVQKSKEQVFAQTSVLDIKGYDPRDPYALAPDSELVPAVAEEQETYKTIPQLEKGITTVKKEMEKAARDLDFMEAARLRDEMYALQKQLTELKK</sequence>
<dbReference type="Gene3D" id="4.10.860.10">
    <property type="entry name" value="UVR domain"/>
    <property type="match status" value="1"/>
</dbReference>
<protein>
    <recommendedName>
        <fullName evidence="12 13">UvrABC system protein B</fullName>
        <shortName evidence="13">Protein UvrB</shortName>
    </recommendedName>
    <alternativeName>
        <fullName evidence="13">Excinuclease ABC subunit B</fullName>
    </alternativeName>
</protein>
<dbReference type="Pfam" id="PF02151">
    <property type="entry name" value="UVR"/>
    <property type="match status" value="1"/>
</dbReference>
<dbReference type="CDD" id="cd17916">
    <property type="entry name" value="DEXHc_UvrB"/>
    <property type="match status" value="1"/>
</dbReference>
<feature type="binding site" evidence="13">
    <location>
        <begin position="37"/>
        <end position="44"/>
    </location>
    <ligand>
        <name>ATP</name>
        <dbReference type="ChEBI" id="CHEBI:30616"/>
    </ligand>
</feature>
<keyword evidence="6 13" id="KW-0228">DNA excision</keyword>